<comment type="caution">
    <text evidence="1">The sequence shown here is derived from an EMBL/GenBank/DDBJ whole genome shotgun (WGS) entry which is preliminary data.</text>
</comment>
<protein>
    <submittedName>
        <fullName evidence="1">Uncharacterized protein</fullName>
    </submittedName>
</protein>
<evidence type="ECO:0000313" key="2">
    <source>
        <dbReference type="Proteomes" id="UP000799764"/>
    </source>
</evidence>
<proteinExistence type="predicted"/>
<dbReference type="EMBL" id="MU001493">
    <property type="protein sequence ID" value="KAF2450879.1"/>
    <property type="molecule type" value="Genomic_DNA"/>
</dbReference>
<evidence type="ECO:0000313" key="1">
    <source>
        <dbReference type="EMBL" id="KAF2450879.1"/>
    </source>
</evidence>
<gene>
    <name evidence="1" type="ORF">P171DRAFT_148151</name>
</gene>
<keyword evidence="2" id="KW-1185">Reference proteome</keyword>
<dbReference type="Proteomes" id="UP000799764">
    <property type="component" value="Unassembled WGS sequence"/>
</dbReference>
<accession>A0A9P4PT48</accession>
<sequence>MWVLWTMKERTERSRSVYGLLLCRVNVSCHLHCAVCCKVLVCSRDANDIGLVPVENEVVSRQLVDQAPRP</sequence>
<reference evidence="1" key="1">
    <citation type="journal article" date="2020" name="Stud. Mycol.">
        <title>101 Dothideomycetes genomes: a test case for predicting lifestyles and emergence of pathogens.</title>
        <authorList>
            <person name="Haridas S."/>
            <person name="Albert R."/>
            <person name="Binder M."/>
            <person name="Bloem J."/>
            <person name="Labutti K."/>
            <person name="Salamov A."/>
            <person name="Andreopoulos B."/>
            <person name="Baker S."/>
            <person name="Barry K."/>
            <person name="Bills G."/>
            <person name="Bluhm B."/>
            <person name="Cannon C."/>
            <person name="Castanera R."/>
            <person name="Culley D."/>
            <person name="Daum C."/>
            <person name="Ezra D."/>
            <person name="Gonzalez J."/>
            <person name="Henrissat B."/>
            <person name="Kuo A."/>
            <person name="Liang C."/>
            <person name="Lipzen A."/>
            <person name="Lutzoni F."/>
            <person name="Magnuson J."/>
            <person name="Mondo S."/>
            <person name="Nolan M."/>
            <person name="Ohm R."/>
            <person name="Pangilinan J."/>
            <person name="Park H.-J."/>
            <person name="Ramirez L."/>
            <person name="Alfaro M."/>
            <person name="Sun H."/>
            <person name="Tritt A."/>
            <person name="Yoshinaga Y."/>
            <person name="Zwiers L.-H."/>
            <person name="Turgeon B."/>
            <person name="Goodwin S."/>
            <person name="Spatafora J."/>
            <person name="Crous P."/>
            <person name="Grigoriev I."/>
        </authorList>
    </citation>
    <scope>NUCLEOTIDE SEQUENCE</scope>
    <source>
        <strain evidence="1">CBS 690.94</strain>
    </source>
</reference>
<organism evidence="1 2">
    <name type="scientific">Karstenula rhodostoma CBS 690.94</name>
    <dbReference type="NCBI Taxonomy" id="1392251"/>
    <lineage>
        <taxon>Eukaryota</taxon>
        <taxon>Fungi</taxon>
        <taxon>Dikarya</taxon>
        <taxon>Ascomycota</taxon>
        <taxon>Pezizomycotina</taxon>
        <taxon>Dothideomycetes</taxon>
        <taxon>Pleosporomycetidae</taxon>
        <taxon>Pleosporales</taxon>
        <taxon>Massarineae</taxon>
        <taxon>Didymosphaeriaceae</taxon>
        <taxon>Karstenula</taxon>
    </lineage>
</organism>
<name>A0A9P4PT48_9PLEO</name>
<dbReference type="AlphaFoldDB" id="A0A9P4PT48"/>